<evidence type="ECO:0000313" key="2">
    <source>
        <dbReference type="Proteomes" id="UP001211065"/>
    </source>
</evidence>
<dbReference type="SMART" id="SM00028">
    <property type="entry name" value="TPR"/>
    <property type="match status" value="3"/>
</dbReference>
<protein>
    <recommendedName>
        <fullName evidence="3">Tetratricopeptide repeat protein</fullName>
    </recommendedName>
</protein>
<name>A0AAD5Y262_9FUNG</name>
<dbReference type="InterPro" id="IPR019734">
    <property type="entry name" value="TPR_rpt"/>
</dbReference>
<dbReference type="Pfam" id="PF13181">
    <property type="entry name" value="TPR_8"/>
    <property type="match status" value="1"/>
</dbReference>
<dbReference type="EMBL" id="JADGJW010000111">
    <property type="protein sequence ID" value="KAJ3223943.1"/>
    <property type="molecule type" value="Genomic_DNA"/>
</dbReference>
<dbReference type="AlphaFoldDB" id="A0AAD5Y262"/>
<evidence type="ECO:0008006" key="3">
    <source>
        <dbReference type="Google" id="ProtNLM"/>
    </source>
</evidence>
<dbReference type="InterPro" id="IPR011990">
    <property type="entry name" value="TPR-like_helical_dom_sf"/>
</dbReference>
<gene>
    <name evidence="1" type="ORF">HK099_000483</name>
</gene>
<evidence type="ECO:0000313" key="1">
    <source>
        <dbReference type="EMBL" id="KAJ3223943.1"/>
    </source>
</evidence>
<proteinExistence type="predicted"/>
<comment type="caution">
    <text evidence="1">The sequence shown here is derived from an EMBL/GenBank/DDBJ whole genome shotgun (WGS) entry which is preliminary data.</text>
</comment>
<dbReference type="Proteomes" id="UP001211065">
    <property type="component" value="Unassembled WGS sequence"/>
</dbReference>
<accession>A0AAD5Y262</accession>
<sequence>MTLLQLGLGDQLNKLWDYSNPIETEKKFTELLLNTNFKDFEKSEIFTQIARCQGLQKEFQKAEETLCKTQNLFTDSDEFNCAKVRFLLEKGRILRSSKLPKESLKYFLEAYETSLNFPELSYFTVDALHMLGLAENETEKKVYWNLEAIKVAEGSSDVATKNWLGSIYNNLGWIYHDEIKFEQALRYFQSAYLFFLDLIKVDVNEDAKLKSKLKIAKWTVGRCLRSLNKIDEALEIQLSLNDGTDGYVNEELSYLYDLKGNIELRSVNAKMTLNCLTEEDLGEERYKKILSFT</sequence>
<dbReference type="SUPFAM" id="SSF48452">
    <property type="entry name" value="TPR-like"/>
    <property type="match status" value="1"/>
</dbReference>
<keyword evidence="2" id="KW-1185">Reference proteome</keyword>
<organism evidence="1 2">
    <name type="scientific">Clydaea vesicula</name>
    <dbReference type="NCBI Taxonomy" id="447962"/>
    <lineage>
        <taxon>Eukaryota</taxon>
        <taxon>Fungi</taxon>
        <taxon>Fungi incertae sedis</taxon>
        <taxon>Chytridiomycota</taxon>
        <taxon>Chytridiomycota incertae sedis</taxon>
        <taxon>Chytridiomycetes</taxon>
        <taxon>Lobulomycetales</taxon>
        <taxon>Lobulomycetaceae</taxon>
        <taxon>Clydaea</taxon>
    </lineage>
</organism>
<reference evidence="1" key="1">
    <citation type="submission" date="2020-05" db="EMBL/GenBank/DDBJ databases">
        <title>Phylogenomic resolution of chytrid fungi.</title>
        <authorList>
            <person name="Stajich J.E."/>
            <person name="Amses K."/>
            <person name="Simmons R."/>
            <person name="Seto K."/>
            <person name="Myers J."/>
            <person name="Bonds A."/>
            <person name="Quandt C.A."/>
            <person name="Barry K."/>
            <person name="Liu P."/>
            <person name="Grigoriev I."/>
            <person name="Longcore J.E."/>
            <person name="James T.Y."/>
        </authorList>
    </citation>
    <scope>NUCLEOTIDE SEQUENCE</scope>
    <source>
        <strain evidence="1">JEL0476</strain>
    </source>
</reference>
<dbReference type="Gene3D" id="1.25.40.10">
    <property type="entry name" value="Tetratricopeptide repeat domain"/>
    <property type="match status" value="1"/>
</dbReference>